<dbReference type="PROSITE" id="PS51257">
    <property type="entry name" value="PROKAR_LIPOPROTEIN"/>
    <property type="match status" value="1"/>
</dbReference>
<proteinExistence type="predicted"/>
<feature type="domain" description="Cadherin" evidence="4">
    <location>
        <begin position="761"/>
        <end position="893"/>
    </location>
</feature>
<evidence type="ECO:0000256" key="1">
    <source>
        <dbReference type="SAM" id="SignalP"/>
    </source>
</evidence>
<dbReference type="SUPFAM" id="SSF49299">
    <property type="entry name" value="PKD domain"/>
    <property type="match status" value="1"/>
</dbReference>
<sequence>MGLSFKNKMSSLLLAASITFVGCGGGGGGGGTEPAGTITANGVTVVSGTTGSQTSGTSGRSIFKTRQTSGTESAAVASVTVDTNEDGIFDEKDPTFTSSVENGAFSVEIPLQNLEKTYKGRISVIADGYAPYNKIIEIKAGQTINVLAEAEKIPVLKETVNLSDLSESARMGSYIRFGIRTTADGGVNSFSKLVSLSELKAEADANASLGKEDLATYTFPLASVPKEVKTLDVTMQAFDSTKPDELQYFPGEFKGKGLSNKANAADDEVGLISAAFDMFVMRDQNGDPVKLIETVNDKLSANVDLSNCSMKWVRRITQAQAQLIEGWGDYDPSTPEFEVPIWSNDNSEGTWKFVGVGNAYDLNGTDPYFEVCIPDEWNSGYLNCDSPISFTQPIEVCVETYNNNGFPIEGLQVYAQKSSTYTSSYTDANGHTVLEIPDADITGWNFYYKGAITGWSGVDVSASPIPVTDNPECAYELNVTGIVDPYSAGIYVTAYKIDGTPAANENVYLKSTDYYDYYHKSKTTDDEGKAFFKVKPNVSYTATYRAGSANVKVDGNLVPPETADTGRYASVDVNDTNIAPRGHIYFYKSRLKPSAEHVKFNLSARDANGDTITIKQLSLNGTVLKNGSDYTILDIYSYTNGYLSTIMELNLTRVSHIAPQALQVGTYRLEAVVTDGTAETPISGEYSVVANAAPIVNGATAYDENGRMYNIGYRPLPSEGLYDFYIYAFDPDGDTITINANLDGTPLVCNGFYCTDANLTVGDRTLTVTATDSDGASGSHTFRFHVGNLPPRIASAGATRDIVDINNHESFRLFAYANDPEGESDLLLKAIDQNGTEHNLTKSRGSLYQSEAIEPTDPGIYIYTITAQDSKGALSGAATVTVEVIASNRPPIFTKQPHGGQITVGTTQTFECEAIDPEGTPVSYSWKLDDAVLPATGTTLSHLFDETGNFTVTCIATDLDGESSSASAKVYVIDPNQSGTLTVRTSFPGVLVGIHDASDHYRLIGSKRTDSNGVASFSVTGDRTTFSVTVEPSMILDTDTVYELLVPMLVNDASYNCRYGDINMSECDSADWCAIMTADFLPAWIIDAALIKGGNVTSSDVDANGDGIVTRDEFHAAAIATLDKNGDGALSLKEIYDDENIILSRMYANAPVRTYDIPFGPWGYYTEGEEPYFYECYANEDIDFNITVTNVPSPNAYIDMTGSCYTMGYEINGSSSTAHIKARAYYTDENGTYDFGIKFSFADHNVSIYLATDKTAADLANGVTLDYANFVPFDRLKDVNITERTTEWLWVTPTYKNVTLATYEQLRVDYLEKATIRHYKYLDDARLNYPIKGQQSINNQTKGHNDYYGDGTLQSAYDGRNYAYLDLNITSEKGSQTVRFVGNDWPKIDMTTLDYRTDLYTREQDNEFSFTLIDFAPSATIDFGDVNLSEIYPQTVADEILSFEENESASHSMSANAEEFKNMTSYEFIDIFFDSGYGKYSFYLNVPGRYVTADGLYQPMAAYSSLGKKKKPHRKANPFTIPFDPRLLLRK</sequence>
<protein>
    <recommendedName>
        <fullName evidence="8">PKD domain-containing protein</fullName>
    </recommendedName>
</protein>
<dbReference type="InterPro" id="IPR002126">
    <property type="entry name" value="Cadherin-like_dom"/>
</dbReference>
<evidence type="ECO:0000259" key="5">
    <source>
        <dbReference type="PROSITE" id="PS50835"/>
    </source>
</evidence>
<feature type="domain" description="EF-hand" evidence="3">
    <location>
        <begin position="1100"/>
        <end position="1124"/>
    </location>
</feature>
<name>A0ABN6WUA5_9BACT</name>
<reference evidence="6 7" key="1">
    <citation type="submission" date="2023-03" db="EMBL/GenBank/DDBJ databases">
        <title>Description of Hydrogenimonas sp. ISO32.</title>
        <authorList>
            <person name="Mino S."/>
            <person name="Fukazawa S."/>
            <person name="Sawabe T."/>
        </authorList>
    </citation>
    <scope>NUCLEOTIDE SEQUENCE [LARGE SCALE GENOMIC DNA]</scope>
    <source>
        <strain evidence="6 7">ISO32</strain>
    </source>
</reference>
<dbReference type="PROSITE" id="PS50093">
    <property type="entry name" value="PKD"/>
    <property type="match status" value="1"/>
</dbReference>
<dbReference type="InterPro" id="IPR007110">
    <property type="entry name" value="Ig-like_dom"/>
</dbReference>
<dbReference type="Proteomes" id="UP001321445">
    <property type="component" value="Chromosome"/>
</dbReference>
<dbReference type="SMART" id="SM00089">
    <property type="entry name" value="PKD"/>
    <property type="match status" value="1"/>
</dbReference>
<dbReference type="Pfam" id="PF18911">
    <property type="entry name" value="PKD_4"/>
    <property type="match status" value="1"/>
</dbReference>
<evidence type="ECO:0000259" key="2">
    <source>
        <dbReference type="PROSITE" id="PS50093"/>
    </source>
</evidence>
<dbReference type="PROSITE" id="PS50222">
    <property type="entry name" value="EF_HAND_2"/>
    <property type="match status" value="1"/>
</dbReference>
<organism evidence="6 7">
    <name type="scientific">Hydrogenimonas cancrithermarum</name>
    <dbReference type="NCBI Taxonomy" id="2993563"/>
    <lineage>
        <taxon>Bacteria</taxon>
        <taxon>Pseudomonadati</taxon>
        <taxon>Campylobacterota</taxon>
        <taxon>Epsilonproteobacteria</taxon>
        <taxon>Campylobacterales</taxon>
        <taxon>Hydrogenimonadaceae</taxon>
        <taxon>Hydrogenimonas</taxon>
    </lineage>
</organism>
<dbReference type="InterPro" id="IPR018247">
    <property type="entry name" value="EF_Hand_1_Ca_BS"/>
</dbReference>
<keyword evidence="1" id="KW-0732">Signal</keyword>
<dbReference type="CDD" id="cd00146">
    <property type="entry name" value="PKD"/>
    <property type="match status" value="1"/>
</dbReference>
<evidence type="ECO:0000259" key="4">
    <source>
        <dbReference type="PROSITE" id="PS50268"/>
    </source>
</evidence>
<feature type="domain" description="PKD" evidence="2">
    <location>
        <begin position="919"/>
        <end position="972"/>
    </location>
</feature>
<feature type="chain" id="PRO_5046338861" description="PKD domain-containing protein" evidence="1">
    <location>
        <begin position="16"/>
        <end position="1531"/>
    </location>
</feature>
<evidence type="ECO:0000313" key="6">
    <source>
        <dbReference type="EMBL" id="BDY12649.1"/>
    </source>
</evidence>
<dbReference type="PROSITE" id="PS50268">
    <property type="entry name" value="CADHERIN_2"/>
    <property type="match status" value="1"/>
</dbReference>
<dbReference type="InterPro" id="IPR002048">
    <property type="entry name" value="EF_hand_dom"/>
</dbReference>
<dbReference type="InterPro" id="IPR011992">
    <property type="entry name" value="EF-hand-dom_pair"/>
</dbReference>
<keyword evidence="7" id="KW-1185">Reference proteome</keyword>
<dbReference type="InterPro" id="IPR022409">
    <property type="entry name" value="PKD/Chitinase_dom"/>
</dbReference>
<dbReference type="InterPro" id="IPR035986">
    <property type="entry name" value="PKD_dom_sf"/>
</dbReference>
<dbReference type="PROSITE" id="PS00018">
    <property type="entry name" value="EF_HAND_1"/>
    <property type="match status" value="1"/>
</dbReference>
<feature type="signal peptide" evidence="1">
    <location>
        <begin position="1"/>
        <end position="15"/>
    </location>
</feature>
<dbReference type="InterPro" id="IPR000601">
    <property type="entry name" value="PKD_dom"/>
</dbReference>
<dbReference type="RefSeq" id="WP_286337836.1">
    <property type="nucleotide sequence ID" value="NZ_AP027370.1"/>
</dbReference>
<dbReference type="SUPFAM" id="SSF47473">
    <property type="entry name" value="EF-hand"/>
    <property type="match status" value="1"/>
</dbReference>
<evidence type="ECO:0000313" key="7">
    <source>
        <dbReference type="Proteomes" id="UP001321445"/>
    </source>
</evidence>
<evidence type="ECO:0008006" key="8">
    <source>
        <dbReference type="Google" id="ProtNLM"/>
    </source>
</evidence>
<dbReference type="PROSITE" id="PS50835">
    <property type="entry name" value="IG_LIKE"/>
    <property type="match status" value="1"/>
</dbReference>
<gene>
    <name evidence="6" type="ORF">HCR_09610</name>
</gene>
<accession>A0ABN6WUA5</accession>
<evidence type="ECO:0000259" key="3">
    <source>
        <dbReference type="PROSITE" id="PS50222"/>
    </source>
</evidence>
<feature type="domain" description="Ig-like" evidence="5">
    <location>
        <begin position="891"/>
        <end position="971"/>
    </location>
</feature>
<dbReference type="InterPro" id="IPR013783">
    <property type="entry name" value="Ig-like_fold"/>
</dbReference>
<dbReference type="EMBL" id="AP027370">
    <property type="protein sequence ID" value="BDY12649.1"/>
    <property type="molecule type" value="Genomic_DNA"/>
</dbReference>
<dbReference type="Gene3D" id="2.60.40.10">
    <property type="entry name" value="Immunoglobulins"/>
    <property type="match status" value="1"/>
</dbReference>